<reference evidence="1" key="1">
    <citation type="journal article" date="2011" name="Plant Physiol.">
        <title>Comprehensive sequence analysis of 24,783 barley full-length cDNAs derived from 12 clone libraries.</title>
        <authorList>
            <person name="Matsumoto T."/>
            <person name="Tanaka T."/>
            <person name="Sakai H."/>
            <person name="Amano N."/>
            <person name="Kanamori H."/>
            <person name="Kurita K."/>
            <person name="Kikuta A."/>
            <person name="Kamiya K."/>
            <person name="Yamamoto M."/>
            <person name="Ikawa H."/>
            <person name="Fujii N."/>
            <person name="Hori K."/>
            <person name="Itoh T."/>
            <person name="Sato K."/>
        </authorList>
    </citation>
    <scope>NUCLEOTIDE SEQUENCE</scope>
    <source>
        <tissue evidence="1">Seed</tissue>
    </source>
</reference>
<sequence>MARYRCGAVRISLGQVGMARGCADLAQSPVREASGGVGLHGRPAAAVCILRSGVADPASMLGLVLGRRRRAVAHRPARSGHVQAGSWLRRVVGEVRGCGCCSCVRVGHDLYLPDGGGARLLLDGGGRLHPRLDAGCRTRYGLCRPVVEEEGWWSCTVVVCSPDGGYAWSSGGTGRPRPTACEWVHRVKAWPMLAGRRLPRASLFSLEASFGFFTAYAHGSCSSGESPHPDAGSGDGVVFSVVPLLRRRLEALDPLWCFL</sequence>
<dbReference type="GeneID" id="123440230"/>
<accession>F2EFH5</accession>
<protein>
    <submittedName>
        <fullName evidence="1">Predicted protein</fullName>
    </submittedName>
</protein>
<name>F2EFH5_HORVV</name>
<dbReference type="AlphaFoldDB" id="F2EFH5"/>
<evidence type="ECO:0000313" key="1">
    <source>
        <dbReference type="EMBL" id="BAK06097.1"/>
    </source>
</evidence>
<proteinExistence type="evidence at transcript level"/>
<dbReference type="RefSeq" id="XP_044972734.1">
    <property type="nucleotide sequence ID" value="XM_045116799.1"/>
</dbReference>
<dbReference type="EMBL" id="AK374901">
    <property type="protein sequence ID" value="BAK06097.1"/>
    <property type="molecule type" value="mRNA"/>
</dbReference>
<dbReference type="KEGG" id="hvg:123440230"/>
<organism evidence="1">
    <name type="scientific">Hordeum vulgare subsp. vulgare</name>
    <name type="common">Domesticated barley</name>
    <dbReference type="NCBI Taxonomy" id="112509"/>
    <lineage>
        <taxon>Eukaryota</taxon>
        <taxon>Viridiplantae</taxon>
        <taxon>Streptophyta</taxon>
        <taxon>Embryophyta</taxon>
        <taxon>Tracheophyta</taxon>
        <taxon>Spermatophyta</taxon>
        <taxon>Magnoliopsida</taxon>
        <taxon>Liliopsida</taxon>
        <taxon>Poales</taxon>
        <taxon>Poaceae</taxon>
        <taxon>BOP clade</taxon>
        <taxon>Pooideae</taxon>
        <taxon>Triticodae</taxon>
        <taxon>Triticeae</taxon>
        <taxon>Hordeinae</taxon>
        <taxon>Hordeum</taxon>
    </lineage>
</organism>